<evidence type="ECO:0000313" key="1">
    <source>
        <dbReference type="EMBL" id="EAT79880.1"/>
    </source>
</evidence>
<dbReference type="EMBL" id="CH445347">
    <property type="protein sequence ID" value="EAT79880.1"/>
    <property type="molecule type" value="Genomic_DNA"/>
</dbReference>
<dbReference type="VEuPathDB" id="FungiDB:JI435_446750"/>
<dbReference type="RefSeq" id="XP_001802803.1">
    <property type="nucleotide sequence ID" value="XM_001802751.1"/>
</dbReference>
<name>Q0U6N2_PHANO</name>
<dbReference type="KEGG" id="pno:SNOG_12582"/>
<sequence>MDLPPFGGSFRDLRDLFRAPSFPVLFNTCSMRRLVNIKPVLSHFLYLDLGFFQGQSSARGSLLDMDWHKGKENEDEDEDMEHVDMWNRMPFSPLYTAHVSSIAEEVVLPFDIDPRNRSTDMAFS</sequence>
<dbReference type="Proteomes" id="UP000001055">
    <property type="component" value="Unassembled WGS sequence"/>
</dbReference>
<dbReference type="InParanoid" id="Q0U6N2"/>
<proteinExistence type="predicted"/>
<gene>
    <name evidence="1" type="ORF">SNOG_12582</name>
</gene>
<dbReference type="AlphaFoldDB" id="Q0U6N2"/>
<reference evidence="2" key="1">
    <citation type="journal article" date="2007" name="Plant Cell">
        <title>Dothideomycete-plant interactions illuminated by genome sequencing and EST analysis of the wheat pathogen Stagonospora nodorum.</title>
        <authorList>
            <person name="Hane J.K."/>
            <person name="Lowe R.G."/>
            <person name="Solomon P.S."/>
            <person name="Tan K.C."/>
            <person name="Schoch C.L."/>
            <person name="Spatafora J.W."/>
            <person name="Crous P.W."/>
            <person name="Kodira C."/>
            <person name="Birren B.W."/>
            <person name="Galagan J.E."/>
            <person name="Torriani S.F."/>
            <person name="McDonald B.A."/>
            <person name="Oliver R.P."/>
        </authorList>
    </citation>
    <scope>NUCLEOTIDE SEQUENCE [LARGE SCALE GENOMIC DNA]</scope>
    <source>
        <strain evidence="2">SN15 / ATCC MYA-4574 / FGSC 10173</strain>
    </source>
</reference>
<protein>
    <submittedName>
        <fullName evidence="1">Uncharacterized protein</fullName>
    </submittedName>
</protein>
<evidence type="ECO:0000313" key="2">
    <source>
        <dbReference type="Proteomes" id="UP000001055"/>
    </source>
</evidence>
<organism evidence="1 2">
    <name type="scientific">Phaeosphaeria nodorum (strain SN15 / ATCC MYA-4574 / FGSC 10173)</name>
    <name type="common">Glume blotch fungus</name>
    <name type="synonym">Parastagonospora nodorum</name>
    <dbReference type="NCBI Taxonomy" id="321614"/>
    <lineage>
        <taxon>Eukaryota</taxon>
        <taxon>Fungi</taxon>
        <taxon>Dikarya</taxon>
        <taxon>Ascomycota</taxon>
        <taxon>Pezizomycotina</taxon>
        <taxon>Dothideomycetes</taxon>
        <taxon>Pleosporomycetidae</taxon>
        <taxon>Pleosporales</taxon>
        <taxon>Pleosporineae</taxon>
        <taxon>Phaeosphaeriaceae</taxon>
        <taxon>Parastagonospora</taxon>
    </lineage>
</organism>
<dbReference type="GeneID" id="5979714"/>
<accession>Q0U6N2</accession>